<keyword evidence="13" id="KW-1185">Reference proteome</keyword>
<evidence type="ECO:0000313" key="12">
    <source>
        <dbReference type="EMBL" id="KAH7358414.1"/>
    </source>
</evidence>
<gene>
    <name evidence="12" type="ORF">B0T11DRAFT_103500</name>
</gene>
<dbReference type="PROSITE" id="PS00138">
    <property type="entry name" value="SUBTILASE_SER"/>
    <property type="match status" value="1"/>
</dbReference>
<dbReference type="PROSITE" id="PS51892">
    <property type="entry name" value="SUBTILASE"/>
    <property type="match status" value="1"/>
</dbReference>
<evidence type="ECO:0000256" key="1">
    <source>
        <dbReference type="ARBA" id="ARBA00011073"/>
    </source>
</evidence>
<feature type="region of interest" description="Disordered" evidence="9">
    <location>
        <begin position="1"/>
        <end position="22"/>
    </location>
</feature>
<dbReference type="InterPro" id="IPR036852">
    <property type="entry name" value="Peptidase_S8/S53_dom_sf"/>
</dbReference>
<dbReference type="GO" id="GO:0016020">
    <property type="term" value="C:membrane"/>
    <property type="evidence" value="ECO:0007669"/>
    <property type="project" value="InterPro"/>
</dbReference>
<evidence type="ECO:0000313" key="13">
    <source>
        <dbReference type="Proteomes" id="UP000813385"/>
    </source>
</evidence>
<dbReference type="Proteomes" id="UP000813385">
    <property type="component" value="Unassembled WGS sequence"/>
</dbReference>
<sequence>MPSSAGGQRILPTRRRGASRAGTPRALFFRPAVLPNIGTVEPNTCQTNLSAMAKFSILSALVAGCVLAAPALADGSRRPLDPQNANLTNTPDVSTRFIVEFSEEASSRFRKRDGTPDTEEFFEKVKELGNNVVPQQNFTSELFHGASFEVVNGTDETLASLEELPDVARIWPVQFITLPKPTSQPDGDGSEDEGLAKRQVHPSPFIEKLYPHLLTRVEDVQAQSLDGSGVVVALVDTGVNYNHPALGAGFGPGFKVEGGWDLVGPNYMPGDSELNPGPDPIDCNGHGSLTSGIIGSTEPKRIGVAPGATLRSYKVFGCLDGTSSDIVVAAFLMAFEEGADIISGSLGNNNGFAESPLAIIITKMAEQGVLVVTAAGNSGNDGAFYTSDGANAYGSLAVGSLHVRRQIAFDLYAKSSNGETRKMKYVPEKAIPWELPTDTKANKGNLTRNFDLCSSGPKPWRPWNGVDYPRNYKIPDEDVWVLKRATAGWCHTGWQQMSSETMGLAQNILFWNVPDRPDESPTRTVQYNAAKNFATINYEDGQWIEDQFEAGYTVTFNFTDEGLEDVSASFSNDFSSWGTTLDARLVPQISAHGDSVWSTYLPRAPWLFSSGTSFSCPYVSGVAALFYQSVGGRAKLASCGKNPAEVARRRIINSGKTAGFNNYTSYPAALGQQGAGMIDAWKVVNYATSAEPPIVHLNDTDHFTASHKITVRNRSDRPVTYKITHKIGSTAMSRPFADAYIEFDTQIRTDIGLASVDFSTEELVVPAKSRATFTATFTQPDDVDPMILALYGGEIYIDGDNDESVKIPYIGVRGSMKEAQVWETQHGVPIFLVSLENRTQLEPGHVFAHPSLPLPYYDYLWSSREYSFDVVDADWSPSDWVYPPVPGKNKWRGSATFFDEERQFWRSYPIRLAARSPWAFMNRLGADYAHGGPVEPGQYRILARAVKTYGDFGKIEDWHTRLSHSFTVAAPAANSTLQG</sequence>
<protein>
    <submittedName>
        <fullName evidence="12">Peptidase S8/S53 domain-containing protein</fullName>
    </submittedName>
</protein>
<dbReference type="PANTHER" id="PTHR43806">
    <property type="entry name" value="PEPTIDASE S8"/>
    <property type="match status" value="1"/>
</dbReference>
<dbReference type="InterPro" id="IPR023828">
    <property type="entry name" value="Peptidase_S8_Ser-AS"/>
</dbReference>
<dbReference type="EMBL" id="JAGPXD010000004">
    <property type="protein sequence ID" value="KAH7358414.1"/>
    <property type="molecule type" value="Genomic_DNA"/>
</dbReference>
<evidence type="ECO:0000256" key="4">
    <source>
        <dbReference type="ARBA" id="ARBA00022801"/>
    </source>
</evidence>
<dbReference type="Pfam" id="PF00082">
    <property type="entry name" value="Peptidase_S8"/>
    <property type="match status" value="1"/>
</dbReference>
<comment type="caution">
    <text evidence="12">The sequence shown here is derived from an EMBL/GenBank/DDBJ whole genome shotgun (WGS) entry which is preliminary data.</text>
</comment>
<comment type="similarity">
    <text evidence="1 7 8">Belongs to the peptidase S8 family.</text>
</comment>
<evidence type="ECO:0000256" key="6">
    <source>
        <dbReference type="PIRSR" id="PIRSR615500-1"/>
    </source>
</evidence>
<dbReference type="Pfam" id="PF06280">
    <property type="entry name" value="fn3_5"/>
    <property type="match status" value="1"/>
</dbReference>
<keyword evidence="5 7" id="KW-0720">Serine protease</keyword>
<dbReference type="InterPro" id="IPR050131">
    <property type="entry name" value="Peptidase_S8_subtilisin-like"/>
</dbReference>
<dbReference type="PRINTS" id="PR00723">
    <property type="entry name" value="SUBTILISIN"/>
</dbReference>
<feature type="domain" description="Peptidase S8/S53" evidence="10">
    <location>
        <begin position="227"/>
        <end position="641"/>
    </location>
</feature>
<reference evidence="12" key="1">
    <citation type="journal article" date="2021" name="Nat. Commun.">
        <title>Genetic determinants of endophytism in the Arabidopsis root mycobiome.</title>
        <authorList>
            <person name="Mesny F."/>
            <person name="Miyauchi S."/>
            <person name="Thiergart T."/>
            <person name="Pickel B."/>
            <person name="Atanasova L."/>
            <person name="Karlsson M."/>
            <person name="Huettel B."/>
            <person name="Barry K.W."/>
            <person name="Haridas S."/>
            <person name="Chen C."/>
            <person name="Bauer D."/>
            <person name="Andreopoulos W."/>
            <person name="Pangilinan J."/>
            <person name="LaButti K."/>
            <person name="Riley R."/>
            <person name="Lipzen A."/>
            <person name="Clum A."/>
            <person name="Drula E."/>
            <person name="Henrissat B."/>
            <person name="Kohler A."/>
            <person name="Grigoriev I.V."/>
            <person name="Martin F.M."/>
            <person name="Hacquard S."/>
        </authorList>
    </citation>
    <scope>NUCLEOTIDE SEQUENCE</scope>
    <source>
        <strain evidence="12">MPI-CAGE-AT-0016</strain>
    </source>
</reference>
<dbReference type="GO" id="GO:0004252">
    <property type="term" value="F:serine-type endopeptidase activity"/>
    <property type="evidence" value="ECO:0007669"/>
    <property type="project" value="UniProtKB-UniRule"/>
</dbReference>
<proteinExistence type="inferred from homology"/>
<feature type="active site" description="Charge relay system" evidence="6 7">
    <location>
        <position position="286"/>
    </location>
</feature>
<dbReference type="PANTHER" id="PTHR43806:SF66">
    <property type="entry name" value="SERIN ENDOPEPTIDASE"/>
    <property type="match status" value="1"/>
</dbReference>
<evidence type="ECO:0000256" key="2">
    <source>
        <dbReference type="ARBA" id="ARBA00022670"/>
    </source>
</evidence>
<dbReference type="PROSITE" id="PS00136">
    <property type="entry name" value="SUBTILASE_ASP"/>
    <property type="match status" value="1"/>
</dbReference>
<evidence type="ECO:0000259" key="10">
    <source>
        <dbReference type="Pfam" id="PF00082"/>
    </source>
</evidence>
<dbReference type="Gene3D" id="2.60.40.1710">
    <property type="entry name" value="Subtilisin-like superfamily"/>
    <property type="match status" value="1"/>
</dbReference>
<evidence type="ECO:0000256" key="7">
    <source>
        <dbReference type="PROSITE-ProRule" id="PRU01240"/>
    </source>
</evidence>
<evidence type="ECO:0000256" key="8">
    <source>
        <dbReference type="RuleBase" id="RU003355"/>
    </source>
</evidence>
<organism evidence="12 13">
    <name type="scientific">Plectosphaerella cucumerina</name>
    <dbReference type="NCBI Taxonomy" id="40658"/>
    <lineage>
        <taxon>Eukaryota</taxon>
        <taxon>Fungi</taxon>
        <taxon>Dikarya</taxon>
        <taxon>Ascomycota</taxon>
        <taxon>Pezizomycotina</taxon>
        <taxon>Sordariomycetes</taxon>
        <taxon>Hypocreomycetidae</taxon>
        <taxon>Glomerellales</taxon>
        <taxon>Plectosphaerellaceae</taxon>
        <taxon>Plectosphaerella</taxon>
    </lineage>
</organism>
<dbReference type="InterPro" id="IPR000209">
    <property type="entry name" value="Peptidase_S8/S53_dom"/>
</dbReference>
<keyword evidence="3" id="KW-0732">Signal</keyword>
<feature type="region of interest" description="Disordered" evidence="9">
    <location>
        <begin position="178"/>
        <end position="200"/>
    </location>
</feature>
<evidence type="ECO:0000256" key="5">
    <source>
        <dbReference type="ARBA" id="ARBA00022825"/>
    </source>
</evidence>
<feature type="active site" description="Charge relay system" evidence="6 7">
    <location>
        <position position="613"/>
    </location>
</feature>
<name>A0A8K0X186_9PEZI</name>
<dbReference type="SUPFAM" id="SSF52743">
    <property type="entry name" value="Subtilisin-like"/>
    <property type="match status" value="1"/>
</dbReference>
<dbReference type="OrthoDB" id="10256524at2759"/>
<feature type="active site" description="Charge relay system" evidence="6 7">
    <location>
        <position position="236"/>
    </location>
</feature>
<evidence type="ECO:0000259" key="11">
    <source>
        <dbReference type="Pfam" id="PF06280"/>
    </source>
</evidence>
<dbReference type="InterPro" id="IPR010435">
    <property type="entry name" value="C5a/SBT2-like_Fn3"/>
</dbReference>
<dbReference type="AlphaFoldDB" id="A0A8K0X186"/>
<accession>A0A8K0X186</accession>
<dbReference type="InterPro" id="IPR015500">
    <property type="entry name" value="Peptidase_S8_subtilisin-rel"/>
</dbReference>
<evidence type="ECO:0000256" key="9">
    <source>
        <dbReference type="SAM" id="MobiDB-lite"/>
    </source>
</evidence>
<keyword evidence="2 7" id="KW-0645">Protease</keyword>
<feature type="domain" description="C5a peptidase/Subtilisin-like protease SBT2-like Fn3-like" evidence="11">
    <location>
        <begin position="695"/>
        <end position="809"/>
    </location>
</feature>
<keyword evidence="4 7" id="KW-0378">Hydrolase</keyword>
<dbReference type="Gene3D" id="3.40.50.200">
    <property type="entry name" value="Peptidase S8/S53 domain"/>
    <property type="match status" value="2"/>
</dbReference>
<dbReference type="GO" id="GO:0006508">
    <property type="term" value="P:proteolysis"/>
    <property type="evidence" value="ECO:0007669"/>
    <property type="project" value="UniProtKB-KW"/>
</dbReference>
<evidence type="ECO:0000256" key="3">
    <source>
        <dbReference type="ARBA" id="ARBA00022729"/>
    </source>
</evidence>
<dbReference type="InterPro" id="IPR023827">
    <property type="entry name" value="Peptidase_S8_Asp-AS"/>
</dbReference>